<accession>A0ABP8NF91</accession>
<dbReference type="PANTHER" id="PTHR36459">
    <property type="entry name" value="ORF"/>
    <property type="match status" value="1"/>
</dbReference>
<name>A0ABP8NF91_9BACT</name>
<keyword evidence="1" id="KW-1133">Transmembrane helix</keyword>
<sequence>MKVLSTLNDPVFVPRPHTSLDRFFLQFIKDERDLPFAYLTLKITLTLIPLGVLLYMPFVTGWVWWAIAWTYLVLNNLVFKGPFGLMFHCVNHRPFFKPEYQFMNNYLPWVVGPFFGQSPETYYGHHIGMHHVENNMPEDESSTMDYKRDSLRDFFRYYADFMLNGIKELLSYLNRKNRQKIARKALIGELSFYAFCLVLCLVNWQATLVVFIIPFFIFRLITMLGNWTQHSFVDPVDPGNPYKNSITCINVKYNKKCWNDGYHISHHCRPAMHWTEHPGFFLKTIDNYAKNKAVVFDGLDFLKVFYYLMNKRYDVLAKHVVNINGTFQSDEEIINLLKYRTQRIPTTSDVQSKLATA</sequence>
<dbReference type="InterPro" id="IPR005804">
    <property type="entry name" value="FA_desaturase_dom"/>
</dbReference>
<gene>
    <name evidence="3" type="ORF">GCM10023189_48250</name>
</gene>
<evidence type="ECO:0000256" key="1">
    <source>
        <dbReference type="SAM" id="Phobius"/>
    </source>
</evidence>
<feature type="domain" description="Fatty acid desaturase" evidence="2">
    <location>
        <begin position="64"/>
        <end position="283"/>
    </location>
</feature>
<reference evidence="4" key="1">
    <citation type="journal article" date="2019" name="Int. J. Syst. Evol. Microbiol.">
        <title>The Global Catalogue of Microorganisms (GCM) 10K type strain sequencing project: providing services to taxonomists for standard genome sequencing and annotation.</title>
        <authorList>
            <consortium name="The Broad Institute Genomics Platform"/>
            <consortium name="The Broad Institute Genome Sequencing Center for Infectious Disease"/>
            <person name="Wu L."/>
            <person name="Ma J."/>
        </authorList>
    </citation>
    <scope>NUCLEOTIDE SEQUENCE [LARGE SCALE GENOMIC DNA]</scope>
    <source>
        <strain evidence="4">JCM 17927</strain>
    </source>
</reference>
<dbReference type="Proteomes" id="UP001501175">
    <property type="component" value="Unassembled WGS sequence"/>
</dbReference>
<evidence type="ECO:0000313" key="4">
    <source>
        <dbReference type="Proteomes" id="UP001501175"/>
    </source>
</evidence>
<dbReference type="PANTHER" id="PTHR36459:SF1">
    <property type="entry name" value="FATTY ACID DESATURASE DOMAIN-CONTAINING PROTEIN-RELATED"/>
    <property type="match status" value="1"/>
</dbReference>
<feature type="transmembrane region" description="Helical" evidence="1">
    <location>
        <begin position="36"/>
        <end position="56"/>
    </location>
</feature>
<protein>
    <recommendedName>
        <fullName evidence="2">Fatty acid desaturase domain-containing protein</fullName>
    </recommendedName>
</protein>
<evidence type="ECO:0000313" key="3">
    <source>
        <dbReference type="EMBL" id="GAA4466340.1"/>
    </source>
</evidence>
<dbReference type="Pfam" id="PF00487">
    <property type="entry name" value="FA_desaturase"/>
    <property type="match status" value="1"/>
</dbReference>
<organism evidence="3 4">
    <name type="scientific">Nibrella saemangeumensis</name>
    <dbReference type="NCBI Taxonomy" id="1084526"/>
    <lineage>
        <taxon>Bacteria</taxon>
        <taxon>Pseudomonadati</taxon>
        <taxon>Bacteroidota</taxon>
        <taxon>Cytophagia</taxon>
        <taxon>Cytophagales</taxon>
        <taxon>Spirosomataceae</taxon>
        <taxon>Nibrella</taxon>
    </lineage>
</organism>
<keyword evidence="1" id="KW-0472">Membrane</keyword>
<comment type="caution">
    <text evidence="3">The sequence shown here is derived from an EMBL/GenBank/DDBJ whole genome shotgun (WGS) entry which is preliminary data.</text>
</comment>
<feature type="transmembrane region" description="Helical" evidence="1">
    <location>
        <begin position="185"/>
        <end position="204"/>
    </location>
</feature>
<feature type="transmembrane region" description="Helical" evidence="1">
    <location>
        <begin position="62"/>
        <end position="79"/>
    </location>
</feature>
<proteinExistence type="predicted"/>
<dbReference type="RefSeq" id="WP_345247894.1">
    <property type="nucleotide sequence ID" value="NZ_BAABHD010000081.1"/>
</dbReference>
<keyword evidence="4" id="KW-1185">Reference proteome</keyword>
<keyword evidence="1" id="KW-0812">Transmembrane</keyword>
<dbReference type="EMBL" id="BAABHD010000081">
    <property type="protein sequence ID" value="GAA4466340.1"/>
    <property type="molecule type" value="Genomic_DNA"/>
</dbReference>
<evidence type="ECO:0000259" key="2">
    <source>
        <dbReference type="Pfam" id="PF00487"/>
    </source>
</evidence>